<dbReference type="InterPro" id="IPR050166">
    <property type="entry name" value="ABC_transporter_ATP-bind"/>
</dbReference>
<dbReference type="PANTHER" id="PTHR42788">
    <property type="entry name" value="TAURINE IMPORT ATP-BINDING PROTEIN-RELATED"/>
    <property type="match status" value="1"/>
</dbReference>
<dbReference type="EMBL" id="VIFK01000119">
    <property type="protein sequence ID" value="TQE98888.1"/>
    <property type="molecule type" value="Genomic_DNA"/>
</dbReference>
<dbReference type="PANTHER" id="PTHR42788:SF13">
    <property type="entry name" value="ALIPHATIC SULFONATES IMPORT ATP-BINDING PROTEIN SSUB"/>
    <property type="match status" value="1"/>
</dbReference>
<feature type="non-terminal residue" evidence="4">
    <location>
        <position position="56"/>
    </location>
</feature>
<reference evidence="4 5" key="1">
    <citation type="submission" date="2019-06" db="EMBL/GenBank/DDBJ databases">
        <title>Metagenome assembled Genome of Spiribacter salinus SL48-SHIP from the microbial mat of Salt Lake 48 (Novosibirsk region, Russia).</title>
        <authorList>
            <person name="Shipova A."/>
            <person name="Rozanov A.S."/>
            <person name="Bryanskaya A.V."/>
            <person name="Peltek S.E."/>
        </authorList>
    </citation>
    <scope>NUCLEOTIDE SEQUENCE [LARGE SCALE GENOMIC DNA]</scope>
    <source>
        <strain evidence="4">SL48-SHIP-2</strain>
    </source>
</reference>
<keyword evidence="2" id="KW-0813">Transport</keyword>
<keyword evidence="4" id="KW-0547">Nucleotide-binding</keyword>
<dbReference type="Proteomes" id="UP000315400">
    <property type="component" value="Unassembled WGS sequence"/>
</dbReference>
<organism evidence="4 5">
    <name type="scientific">Spiribacter salinus</name>
    <dbReference type="NCBI Taxonomy" id="1335746"/>
    <lineage>
        <taxon>Bacteria</taxon>
        <taxon>Pseudomonadati</taxon>
        <taxon>Pseudomonadota</taxon>
        <taxon>Gammaproteobacteria</taxon>
        <taxon>Chromatiales</taxon>
        <taxon>Ectothiorhodospiraceae</taxon>
        <taxon>Spiribacter</taxon>
    </lineage>
</organism>
<dbReference type="Pfam" id="PF00005">
    <property type="entry name" value="ABC_tran"/>
    <property type="match status" value="1"/>
</dbReference>
<dbReference type="AlphaFoldDB" id="A0A540VQ83"/>
<sequence length="56" mass="5665">MTGLGASEEHRGALTLRDLEVAFGGQPALRGVDLDVAPGEFLALLGPSGCGKSTLL</sequence>
<accession>A0A540VQ83</accession>
<evidence type="ECO:0000313" key="5">
    <source>
        <dbReference type="Proteomes" id="UP000315400"/>
    </source>
</evidence>
<dbReference type="Gene3D" id="3.40.50.300">
    <property type="entry name" value="P-loop containing nucleotide triphosphate hydrolases"/>
    <property type="match status" value="1"/>
</dbReference>
<dbReference type="GO" id="GO:0016887">
    <property type="term" value="F:ATP hydrolysis activity"/>
    <property type="evidence" value="ECO:0007669"/>
    <property type="project" value="InterPro"/>
</dbReference>
<proteinExistence type="inferred from homology"/>
<gene>
    <name evidence="4" type="ORF">FKY71_11410</name>
</gene>
<evidence type="ECO:0000256" key="1">
    <source>
        <dbReference type="ARBA" id="ARBA00005417"/>
    </source>
</evidence>
<comment type="caution">
    <text evidence="4">The sequence shown here is derived from an EMBL/GenBank/DDBJ whole genome shotgun (WGS) entry which is preliminary data.</text>
</comment>
<name>A0A540VQ83_9GAMM</name>
<evidence type="ECO:0000313" key="4">
    <source>
        <dbReference type="EMBL" id="TQE98888.1"/>
    </source>
</evidence>
<dbReference type="InterPro" id="IPR027417">
    <property type="entry name" value="P-loop_NTPase"/>
</dbReference>
<dbReference type="SUPFAM" id="SSF52540">
    <property type="entry name" value="P-loop containing nucleoside triphosphate hydrolases"/>
    <property type="match status" value="1"/>
</dbReference>
<evidence type="ECO:0000256" key="2">
    <source>
        <dbReference type="ARBA" id="ARBA00022448"/>
    </source>
</evidence>
<dbReference type="GO" id="GO:0005524">
    <property type="term" value="F:ATP binding"/>
    <property type="evidence" value="ECO:0007669"/>
    <property type="project" value="UniProtKB-KW"/>
</dbReference>
<protein>
    <submittedName>
        <fullName evidence="4">ATP-binding cassette domain-containing protein</fullName>
    </submittedName>
</protein>
<evidence type="ECO:0000259" key="3">
    <source>
        <dbReference type="Pfam" id="PF00005"/>
    </source>
</evidence>
<feature type="domain" description="ABC transporter" evidence="3">
    <location>
        <begin position="29"/>
        <end position="56"/>
    </location>
</feature>
<keyword evidence="4" id="KW-0067">ATP-binding</keyword>
<comment type="similarity">
    <text evidence="1">Belongs to the ABC transporter superfamily.</text>
</comment>
<dbReference type="InterPro" id="IPR003439">
    <property type="entry name" value="ABC_transporter-like_ATP-bd"/>
</dbReference>